<comment type="caution">
    <text evidence="1">The sequence shown here is derived from an EMBL/GenBank/DDBJ whole genome shotgun (WGS) entry which is preliminary data.</text>
</comment>
<gene>
    <name evidence="1" type="ORF">jhhlp_001745</name>
</gene>
<dbReference type="PANTHER" id="PTHR38115:SF1">
    <property type="entry name" value="LIPOCALIN-LIKE DOMAIN-CONTAINING PROTEIN"/>
    <property type="match status" value="1"/>
</dbReference>
<accession>A0A2N3NH07</accession>
<dbReference type="InParanoid" id="A0A2N3NH07"/>
<dbReference type="OrthoDB" id="425354at2759"/>
<evidence type="ECO:0000313" key="1">
    <source>
        <dbReference type="EMBL" id="PKS11756.1"/>
    </source>
</evidence>
<dbReference type="PANTHER" id="PTHR38115">
    <property type="entry name" value="LIPOCALIN-LIKE DOMAIN-CONTAINING PROTEIN"/>
    <property type="match status" value="1"/>
</dbReference>
<reference evidence="1 2" key="1">
    <citation type="journal article" date="2017" name="G3 (Bethesda)">
        <title>First Draft Genome Sequence of the Pathogenic Fungus Lomentospora prolificans (Formerly Scedosporium prolificans).</title>
        <authorList>
            <person name="Luo R."/>
            <person name="Zimin A."/>
            <person name="Workman R."/>
            <person name="Fan Y."/>
            <person name="Pertea G."/>
            <person name="Grossman N."/>
            <person name="Wear M.P."/>
            <person name="Jia B."/>
            <person name="Miller H."/>
            <person name="Casadevall A."/>
            <person name="Timp W."/>
            <person name="Zhang S.X."/>
            <person name="Salzberg S.L."/>
        </authorList>
    </citation>
    <scope>NUCLEOTIDE SEQUENCE [LARGE SCALE GENOMIC DNA]</scope>
    <source>
        <strain evidence="1 2">JHH-5317</strain>
    </source>
</reference>
<dbReference type="AlphaFoldDB" id="A0A2N3NH07"/>
<evidence type="ECO:0008006" key="3">
    <source>
        <dbReference type="Google" id="ProtNLM"/>
    </source>
</evidence>
<dbReference type="VEuPathDB" id="FungiDB:jhhlp_001745"/>
<protein>
    <recommendedName>
        <fullName evidence="3">Lipocalin-like domain-containing protein</fullName>
    </recommendedName>
</protein>
<name>A0A2N3NH07_9PEZI</name>
<dbReference type="Proteomes" id="UP000233524">
    <property type="component" value="Unassembled WGS sequence"/>
</dbReference>
<proteinExistence type="predicted"/>
<sequence>MTGTWILNRDLSDDFDSTFALQGVPWALRKILSFAGVSLHMTQTSSTPEDNADGDPVVSIRVKQVVTPGGFSSEETYILDSQSRDSTVPIFGALSAHSKYLAIDEIPDETLKQRLADGNSELVIQEFAESKISGWVTEGVWSFENVNGARHFTRTNVTRNGDSQVVARLVYDWKQE</sequence>
<organism evidence="1 2">
    <name type="scientific">Lomentospora prolificans</name>
    <dbReference type="NCBI Taxonomy" id="41688"/>
    <lineage>
        <taxon>Eukaryota</taxon>
        <taxon>Fungi</taxon>
        <taxon>Dikarya</taxon>
        <taxon>Ascomycota</taxon>
        <taxon>Pezizomycotina</taxon>
        <taxon>Sordariomycetes</taxon>
        <taxon>Hypocreomycetidae</taxon>
        <taxon>Microascales</taxon>
        <taxon>Microascaceae</taxon>
        <taxon>Lomentospora</taxon>
    </lineage>
</organism>
<evidence type="ECO:0000313" key="2">
    <source>
        <dbReference type="Proteomes" id="UP000233524"/>
    </source>
</evidence>
<dbReference type="InterPro" id="IPR053037">
    <property type="entry name" value="Pericyclase_pydY-like"/>
</dbReference>
<keyword evidence="2" id="KW-1185">Reference proteome</keyword>
<dbReference type="EMBL" id="NLAX01000005">
    <property type="protein sequence ID" value="PKS11756.1"/>
    <property type="molecule type" value="Genomic_DNA"/>
</dbReference>